<comment type="caution">
    <text evidence="3">The sequence shown here is derived from an EMBL/GenBank/DDBJ whole genome shotgun (WGS) entry which is preliminary data.</text>
</comment>
<dbReference type="PANTHER" id="PTHR35596:SF1">
    <property type="entry name" value="MICROBIAL-TYPE PARG CATALYTIC DOMAIN-CONTAINING PROTEIN"/>
    <property type="match status" value="1"/>
</dbReference>
<dbReference type="NCBIfam" id="TIGR02452">
    <property type="entry name" value="TIGR02452 family protein"/>
    <property type="match status" value="1"/>
</dbReference>
<organism evidence="3 4">
    <name type="scientific">Adlercreutzia caecimuris B7</name>
    <dbReference type="NCBI Taxonomy" id="1235794"/>
    <lineage>
        <taxon>Bacteria</taxon>
        <taxon>Bacillati</taxon>
        <taxon>Actinomycetota</taxon>
        <taxon>Coriobacteriia</taxon>
        <taxon>Eggerthellales</taxon>
        <taxon>Eggerthellaceae</taxon>
        <taxon>Adlercreutzia</taxon>
    </lineage>
</organism>
<accession>R9L132</accession>
<dbReference type="SUPFAM" id="SSF52949">
    <property type="entry name" value="Macro domain-like"/>
    <property type="match status" value="1"/>
</dbReference>
<dbReference type="PATRIC" id="fig|1235794.3.peg.250"/>
<dbReference type="InterPro" id="IPR043472">
    <property type="entry name" value="Macro_dom-like"/>
</dbReference>
<dbReference type="AlphaFoldDB" id="R9L132"/>
<protein>
    <recommendedName>
        <fullName evidence="2">Microbial-type PARG catalytic domain-containing protein</fullName>
    </recommendedName>
</protein>
<feature type="domain" description="Microbial-type PARG catalytic" evidence="2">
    <location>
        <begin position="56"/>
        <end position="217"/>
    </location>
</feature>
<dbReference type="Gene3D" id="3.40.220.10">
    <property type="entry name" value="Leucine Aminopeptidase, subunit E, domain 1"/>
    <property type="match status" value="1"/>
</dbReference>
<evidence type="ECO:0000256" key="1">
    <source>
        <dbReference type="SAM" id="MobiDB-lite"/>
    </source>
</evidence>
<dbReference type="GeneID" id="82189589"/>
<dbReference type="InterPro" id="IPR012664">
    <property type="entry name" value="CHP02452"/>
</dbReference>
<feature type="compositionally biased region" description="Basic and acidic residues" evidence="1">
    <location>
        <begin position="1"/>
        <end position="33"/>
    </location>
</feature>
<dbReference type="Pfam" id="PF10021">
    <property type="entry name" value="PARG_cat_microb"/>
    <property type="match status" value="1"/>
</dbReference>
<gene>
    <name evidence="3" type="ORF">C811_00254</name>
</gene>
<name>R9L132_9ACTN</name>
<dbReference type="RefSeq" id="WP_016308502.1">
    <property type="nucleotide sequence ID" value="NZ_KE159646.1"/>
</dbReference>
<keyword evidence="4" id="KW-1185">Reference proteome</keyword>
<dbReference type="PANTHER" id="PTHR35596">
    <property type="entry name" value="DUF2263 DOMAIN-CONTAINING PROTEIN"/>
    <property type="match status" value="1"/>
</dbReference>
<proteinExistence type="predicted"/>
<sequence>MAGFSDRDNGRERRGARPDREAQREERRREAVRHTGLMKAAFGKETDEAIEAARIYEEGEGRRLLWGAEAAAAAKEAAAMAEADADGAQVGNEEAREEAVAAEEMAEAADAPVDDGPAAVPAATETVAKVVTSFAPEALYRDGEGKTMIVDPGAFTRPGGAYEDGAFGPEQILCSESNLYPVLCAHKRDFYDKNRDYRRGSLFTDRALYVPEVLFSREGDTRRADVLVIAEPIRAYALDNHRSERECDKALADRIETIFRIAAANNVQTLIMGAFGCGRNGYPSAQVIELIRTWIGEHPGAVPRVVFAVPRMHVDAFRAAFGSVEEEKPATIEEVVERDEEADDDWRAVELPEGITLR</sequence>
<evidence type="ECO:0000259" key="2">
    <source>
        <dbReference type="Pfam" id="PF10021"/>
    </source>
</evidence>
<evidence type="ECO:0000313" key="4">
    <source>
        <dbReference type="Proteomes" id="UP000014204"/>
    </source>
</evidence>
<dbReference type="STRING" id="1235794.C811_00254"/>
<evidence type="ECO:0000313" key="3">
    <source>
        <dbReference type="EMBL" id="EOS52238.1"/>
    </source>
</evidence>
<feature type="region of interest" description="Disordered" evidence="1">
    <location>
        <begin position="1"/>
        <end position="39"/>
    </location>
</feature>
<dbReference type="Proteomes" id="UP000014204">
    <property type="component" value="Unassembled WGS sequence"/>
</dbReference>
<dbReference type="InterPro" id="IPR019261">
    <property type="entry name" value="PARG_cat_microbial"/>
</dbReference>
<dbReference type="eggNOG" id="COG4295">
    <property type="taxonomic scope" value="Bacteria"/>
</dbReference>
<dbReference type="HOGENOM" id="CLU_024412_3_0_11"/>
<reference evidence="3 4" key="1">
    <citation type="submission" date="2013-04" db="EMBL/GenBank/DDBJ databases">
        <title>The Genome Sequence of Enterorhabdus caecimuris B7.</title>
        <authorList>
            <consortium name="The Broad Institute Genomics Platform"/>
            <consortium name="The Broad Institute Genome Sequencing Center for Infectious Disease"/>
            <person name="Earl A."/>
            <person name="Xavier R."/>
            <person name="Elson C."/>
            <person name="Duck W."/>
            <person name="Walker B."/>
            <person name="Young S."/>
            <person name="Zeng Q."/>
            <person name="Gargeya S."/>
            <person name="Fitzgerald M."/>
            <person name="Haas B."/>
            <person name="Abouelleil A."/>
            <person name="Allen A.W."/>
            <person name="Alvarado L."/>
            <person name="Arachchi H.M."/>
            <person name="Berlin A.M."/>
            <person name="Chapman S.B."/>
            <person name="Gainer-Dewar J."/>
            <person name="Goldberg J."/>
            <person name="Griggs A."/>
            <person name="Gujja S."/>
            <person name="Hansen M."/>
            <person name="Howarth C."/>
            <person name="Imamovic A."/>
            <person name="Ireland A."/>
            <person name="Larimer J."/>
            <person name="McCowan C."/>
            <person name="Murphy C."/>
            <person name="Pearson M."/>
            <person name="Poon T.W."/>
            <person name="Priest M."/>
            <person name="Roberts A."/>
            <person name="Saif S."/>
            <person name="Shea T."/>
            <person name="Sisk P."/>
            <person name="Sykes S."/>
            <person name="Wortman J."/>
            <person name="Nusbaum C."/>
            <person name="Birren B."/>
        </authorList>
    </citation>
    <scope>NUCLEOTIDE SEQUENCE [LARGE SCALE GENOMIC DNA]</scope>
    <source>
        <strain evidence="3 4">B7</strain>
    </source>
</reference>
<dbReference type="EMBL" id="ASSY01000005">
    <property type="protein sequence ID" value="EOS52238.1"/>
    <property type="molecule type" value="Genomic_DNA"/>
</dbReference>